<feature type="transmembrane region" description="Helical" evidence="7">
    <location>
        <begin position="388"/>
        <end position="408"/>
    </location>
</feature>
<dbReference type="Pfam" id="PF05977">
    <property type="entry name" value="MFS_3"/>
    <property type="match status" value="1"/>
</dbReference>
<dbReference type="PANTHER" id="PTHR23513">
    <property type="entry name" value="INTEGRAL MEMBRANE EFFLUX PROTEIN-RELATED"/>
    <property type="match status" value="1"/>
</dbReference>
<dbReference type="CDD" id="cd06173">
    <property type="entry name" value="MFS_MefA_like"/>
    <property type="match status" value="1"/>
</dbReference>
<feature type="transmembrane region" description="Helical" evidence="7">
    <location>
        <begin position="301"/>
        <end position="322"/>
    </location>
</feature>
<dbReference type="InterPro" id="IPR036259">
    <property type="entry name" value="MFS_trans_sf"/>
</dbReference>
<organism evidence="8 9">
    <name type="scientific">Microlunatus elymi</name>
    <dbReference type="NCBI Taxonomy" id="2596828"/>
    <lineage>
        <taxon>Bacteria</taxon>
        <taxon>Bacillati</taxon>
        <taxon>Actinomycetota</taxon>
        <taxon>Actinomycetes</taxon>
        <taxon>Propionibacteriales</taxon>
        <taxon>Propionibacteriaceae</taxon>
        <taxon>Microlunatus</taxon>
    </lineage>
</organism>
<dbReference type="EMBL" id="CP041692">
    <property type="protein sequence ID" value="QDP96121.1"/>
    <property type="molecule type" value="Genomic_DNA"/>
</dbReference>
<comment type="subcellular location">
    <subcellularLocation>
        <location evidence="1">Cell membrane</location>
        <topology evidence="1">Multi-pass membrane protein</topology>
    </subcellularLocation>
</comment>
<feature type="transmembrane region" description="Helical" evidence="7">
    <location>
        <begin position="235"/>
        <end position="254"/>
    </location>
</feature>
<dbReference type="KEGG" id="mik:FOE78_09605"/>
<dbReference type="AlphaFoldDB" id="A0A516PYR8"/>
<keyword evidence="5 7" id="KW-1133">Transmembrane helix</keyword>
<sequence>MSTKINSAAPAATRGPLRAIASLRGNRKFALLWFSNLFFFGGAWSQTLVLGWLAFQTTGSEMLVAVFTAARLSPMLIGPLAGVFADRHNRVRLLIIAATWALIAVSAVACLASVDLVPYWALVVGGFAIGLAQSPSQPARSSLVLELVGRENLSNANALNALAMNMTQVLGPAIGGAMISALGAPAALWISAGWYAISLILLLPLRGLGAAVEVHTESAIRMVLGGFRSIAANRLAIAVLLVTLAANILIWPVYQSFMPVFAGRQLGLDAAGLGWLLTCSGVGGLVGALIIAGLGDFRFKGALFVIGTASWAALWSLFALSHHAGPSYLLMIGIGLASSAFGVLQTTLLLMTTEPAIHGRALGVQELAIGVMPFSTLVLGVLADRYGVGPTTFGAGLVLVCFLILLAIRVPRLLRYSGAEHP</sequence>
<evidence type="ECO:0000256" key="6">
    <source>
        <dbReference type="ARBA" id="ARBA00023136"/>
    </source>
</evidence>
<name>A0A516PYR8_9ACTN</name>
<feature type="transmembrane region" description="Helical" evidence="7">
    <location>
        <begin position="61"/>
        <end position="84"/>
    </location>
</feature>
<keyword evidence="6 7" id="KW-0472">Membrane</keyword>
<evidence type="ECO:0000256" key="1">
    <source>
        <dbReference type="ARBA" id="ARBA00004651"/>
    </source>
</evidence>
<feature type="transmembrane region" description="Helical" evidence="7">
    <location>
        <begin position="362"/>
        <end position="382"/>
    </location>
</feature>
<dbReference type="InterPro" id="IPR010290">
    <property type="entry name" value="TM_effector"/>
</dbReference>
<feature type="transmembrane region" description="Helical" evidence="7">
    <location>
        <begin position="274"/>
        <end position="294"/>
    </location>
</feature>
<evidence type="ECO:0000256" key="2">
    <source>
        <dbReference type="ARBA" id="ARBA00022448"/>
    </source>
</evidence>
<dbReference type="Proteomes" id="UP000319263">
    <property type="component" value="Chromosome"/>
</dbReference>
<feature type="transmembrane region" description="Helical" evidence="7">
    <location>
        <begin position="30"/>
        <end position="55"/>
    </location>
</feature>
<dbReference type="GO" id="GO:0005886">
    <property type="term" value="C:plasma membrane"/>
    <property type="evidence" value="ECO:0007669"/>
    <property type="project" value="UniProtKB-SubCell"/>
</dbReference>
<evidence type="ECO:0000256" key="5">
    <source>
        <dbReference type="ARBA" id="ARBA00022989"/>
    </source>
</evidence>
<evidence type="ECO:0000313" key="8">
    <source>
        <dbReference type="EMBL" id="QDP96121.1"/>
    </source>
</evidence>
<keyword evidence="2" id="KW-0813">Transport</keyword>
<feature type="transmembrane region" description="Helical" evidence="7">
    <location>
        <begin position="91"/>
        <end position="111"/>
    </location>
</feature>
<dbReference type="PANTHER" id="PTHR23513:SF6">
    <property type="entry name" value="MAJOR FACILITATOR SUPERFAMILY ASSOCIATED DOMAIN-CONTAINING PROTEIN"/>
    <property type="match status" value="1"/>
</dbReference>
<feature type="transmembrane region" description="Helical" evidence="7">
    <location>
        <begin position="194"/>
        <end position="214"/>
    </location>
</feature>
<proteinExistence type="predicted"/>
<protein>
    <submittedName>
        <fullName evidence="8">MFS transporter</fullName>
    </submittedName>
</protein>
<dbReference type="OrthoDB" id="9775268at2"/>
<dbReference type="Gene3D" id="1.20.1250.20">
    <property type="entry name" value="MFS general substrate transporter like domains"/>
    <property type="match status" value="2"/>
</dbReference>
<keyword evidence="4 7" id="KW-0812">Transmembrane</keyword>
<dbReference type="RefSeq" id="WP_143986087.1">
    <property type="nucleotide sequence ID" value="NZ_CP041692.1"/>
</dbReference>
<evidence type="ECO:0000256" key="3">
    <source>
        <dbReference type="ARBA" id="ARBA00022475"/>
    </source>
</evidence>
<reference evidence="8 9" key="1">
    <citation type="submission" date="2019-07" db="EMBL/GenBank/DDBJ databases">
        <title>Microlunatus dokdonensis sp. nov. isolated from the rhizospheric soil of the wild plant Elymus tsukushiensis.</title>
        <authorList>
            <person name="Ghim S.-Y."/>
            <person name="Hwang Y.-J."/>
            <person name="Son J.-S."/>
            <person name="Shin J.-H."/>
        </authorList>
    </citation>
    <scope>NUCLEOTIDE SEQUENCE [LARGE SCALE GENOMIC DNA]</scope>
    <source>
        <strain evidence="8 9">KUDC0627</strain>
    </source>
</reference>
<keyword evidence="3" id="KW-1003">Cell membrane</keyword>
<dbReference type="PRINTS" id="PR01988">
    <property type="entry name" value="EXPORTERBACE"/>
</dbReference>
<accession>A0A516PYR8</accession>
<gene>
    <name evidence="8" type="ORF">FOE78_09605</name>
</gene>
<feature type="transmembrane region" description="Helical" evidence="7">
    <location>
        <begin position="328"/>
        <end position="350"/>
    </location>
</feature>
<dbReference type="InterPro" id="IPR022324">
    <property type="entry name" value="Bacilysin_exporter_BacE_put"/>
</dbReference>
<evidence type="ECO:0000256" key="4">
    <source>
        <dbReference type="ARBA" id="ARBA00022692"/>
    </source>
</evidence>
<dbReference type="SUPFAM" id="SSF103473">
    <property type="entry name" value="MFS general substrate transporter"/>
    <property type="match status" value="1"/>
</dbReference>
<evidence type="ECO:0000313" key="9">
    <source>
        <dbReference type="Proteomes" id="UP000319263"/>
    </source>
</evidence>
<keyword evidence="9" id="KW-1185">Reference proteome</keyword>
<evidence type="ECO:0000256" key="7">
    <source>
        <dbReference type="SAM" id="Phobius"/>
    </source>
</evidence>